<evidence type="ECO:0000313" key="4">
    <source>
        <dbReference type="Proteomes" id="UP000181686"/>
    </source>
</evidence>
<dbReference type="Proteomes" id="UP000181686">
    <property type="component" value="Unassembled WGS sequence"/>
</dbReference>
<dbReference type="InterPro" id="IPR016040">
    <property type="entry name" value="NAD(P)-bd_dom"/>
</dbReference>
<proteinExistence type="predicted"/>
<dbReference type="NCBIfam" id="TIGR02622">
    <property type="entry name" value="CDP_4_6_dhtase"/>
    <property type="match status" value="1"/>
</dbReference>
<accession>A0A1H0W0U7</accession>
<evidence type="ECO:0000259" key="1">
    <source>
        <dbReference type="Pfam" id="PF16363"/>
    </source>
</evidence>
<dbReference type="RefSeq" id="WP_071489073.1">
    <property type="nucleotide sequence ID" value="NZ_LT629708.1"/>
</dbReference>
<dbReference type="PANTHER" id="PTHR43000">
    <property type="entry name" value="DTDP-D-GLUCOSE 4,6-DEHYDRATASE-RELATED"/>
    <property type="match status" value="1"/>
</dbReference>
<gene>
    <name evidence="2" type="ORF">BFN10_07125</name>
    <name evidence="3" type="ORF">SAMN04490184_5199</name>
</gene>
<sequence length="361" mass="40457">MKAAVTPAFWNGKKVYLTGHTGFKGSWLSLWLQSMGADVMGYALAPPTTPALFKEAGVEKGMQSQIGDIRDLQAITQSMIRFNPDILIHMAAQPLVRLSYKQPVETYATNVMGTVHVLEAARQCPSLRAIVNVTTDKCYENREWEWGYREDEHMGGHDPYSNSKGCMELVTSAYRNSFFGKEQPVALASARAGNVIGGGDWAEDRLIPDILAAFEKNQPVVIRNPQATRPWQHVLEPLSGYLVLAENLWVRGQEVAQGWNFGPKDDDARPVDWILDRLVNTWGQGASWALDQNPQPHEARYLKLDVSKARAHLHWSPTWSLETTLAYIVSWHRAWLKGHDVHDLCLAEINAYMAAMSSCGK</sequence>
<dbReference type="EMBL" id="LT629708">
    <property type="protein sequence ID" value="SDP84133.1"/>
    <property type="molecule type" value="Genomic_DNA"/>
</dbReference>
<dbReference type="AlphaFoldDB" id="A0A1H0W0U7"/>
<dbReference type="EMBL" id="MDGK01000015">
    <property type="protein sequence ID" value="OIN11863.1"/>
    <property type="molecule type" value="Genomic_DNA"/>
</dbReference>
<dbReference type="Pfam" id="PF16363">
    <property type="entry name" value="GDP_Man_Dehyd"/>
    <property type="match status" value="1"/>
</dbReference>
<evidence type="ECO:0000313" key="3">
    <source>
        <dbReference type="EMBL" id="SDP84133.1"/>
    </source>
</evidence>
<dbReference type="InterPro" id="IPR036291">
    <property type="entry name" value="NAD(P)-bd_dom_sf"/>
</dbReference>
<dbReference type="SUPFAM" id="SSF51735">
    <property type="entry name" value="NAD(P)-binding Rossmann-fold domains"/>
    <property type="match status" value="1"/>
</dbReference>
<dbReference type="CDD" id="cd05252">
    <property type="entry name" value="CDP_GD_SDR_e"/>
    <property type="match status" value="1"/>
</dbReference>
<keyword evidence="5" id="KW-1185">Reference proteome</keyword>
<reference evidence="3 5" key="2">
    <citation type="submission" date="2016-10" db="EMBL/GenBank/DDBJ databases">
        <authorList>
            <person name="Varghese N."/>
            <person name="Submissions S."/>
        </authorList>
    </citation>
    <scope>NUCLEOTIDE SEQUENCE [LARGE SCALE GENOMIC DNA]</scope>
    <source>
        <strain evidence="3 5">BS2774</strain>
    </source>
</reference>
<evidence type="ECO:0000313" key="5">
    <source>
        <dbReference type="Proteomes" id="UP000182654"/>
    </source>
</evidence>
<protein>
    <submittedName>
        <fullName evidence="2">CDP-glucose 4,6-dehydratase</fullName>
    </submittedName>
</protein>
<reference evidence="2 4" key="1">
    <citation type="submission" date="2016-08" db="EMBL/GenBank/DDBJ databases">
        <title>Draft genome sequence of the type strain of Pseudomonas extremorientalis LMG 19695T isolated from drinking water reservoir.</title>
        <authorList>
            <person name="Tambong J.T."/>
        </authorList>
    </citation>
    <scope>NUCLEOTIDE SEQUENCE [LARGE SCALE GENOMIC DNA]</scope>
    <source>
        <strain evidence="2 4">LMG 19695</strain>
    </source>
</reference>
<dbReference type="Gene3D" id="3.90.25.10">
    <property type="entry name" value="UDP-galactose 4-epimerase, domain 1"/>
    <property type="match status" value="1"/>
</dbReference>
<evidence type="ECO:0000313" key="2">
    <source>
        <dbReference type="EMBL" id="OIN11863.1"/>
    </source>
</evidence>
<dbReference type="Gene3D" id="3.40.50.720">
    <property type="entry name" value="NAD(P)-binding Rossmann-like Domain"/>
    <property type="match status" value="1"/>
</dbReference>
<organism evidence="2 4">
    <name type="scientific">Pseudomonas extremorientalis</name>
    <dbReference type="NCBI Taxonomy" id="169669"/>
    <lineage>
        <taxon>Bacteria</taxon>
        <taxon>Pseudomonadati</taxon>
        <taxon>Pseudomonadota</taxon>
        <taxon>Gammaproteobacteria</taxon>
        <taxon>Pseudomonadales</taxon>
        <taxon>Pseudomonadaceae</taxon>
        <taxon>Pseudomonas</taxon>
    </lineage>
</organism>
<dbReference type="InterPro" id="IPR013445">
    <property type="entry name" value="CDP_4_6_deHydtase"/>
</dbReference>
<dbReference type="Proteomes" id="UP000182654">
    <property type="component" value="Chromosome I"/>
</dbReference>
<feature type="domain" description="NAD(P)-binding" evidence="1">
    <location>
        <begin position="18"/>
        <end position="325"/>
    </location>
</feature>
<name>A0A1H0W0U7_9PSED</name>